<feature type="binding site" evidence="7">
    <location>
        <position position="13"/>
    </location>
    <ligand>
        <name>5-amino-6-(D-ribitylamino)uracil</name>
        <dbReference type="ChEBI" id="CHEBI:15934"/>
    </ligand>
</feature>
<dbReference type="EMBL" id="JANRMI010000001">
    <property type="protein sequence ID" value="MDG0815691.1"/>
    <property type="molecule type" value="Genomic_DNA"/>
</dbReference>
<keyword evidence="10" id="KW-1185">Reference proteome</keyword>
<comment type="catalytic activity">
    <reaction evidence="6 7">
        <text>(2S)-2-hydroxy-3-oxobutyl phosphate + 5-amino-6-(D-ribitylamino)uracil = 6,7-dimethyl-8-(1-D-ribityl)lumazine + phosphate + 2 H2O + H(+)</text>
        <dbReference type="Rhea" id="RHEA:26152"/>
        <dbReference type="ChEBI" id="CHEBI:15377"/>
        <dbReference type="ChEBI" id="CHEBI:15378"/>
        <dbReference type="ChEBI" id="CHEBI:15934"/>
        <dbReference type="ChEBI" id="CHEBI:43474"/>
        <dbReference type="ChEBI" id="CHEBI:58201"/>
        <dbReference type="ChEBI" id="CHEBI:58830"/>
        <dbReference type="EC" id="2.5.1.78"/>
    </reaction>
</comment>
<evidence type="ECO:0000256" key="7">
    <source>
        <dbReference type="HAMAP-Rule" id="MF_00178"/>
    </source>
</evidence>
<name>A0ABT6DFT2_9BACT</name>
<dbReference type="SUPFAM" id="SSF52121">
    <property type="entry name" value="Lumazine synthase"/>
    <property type="match status" value="1"/>
</dbReference>
<gene>
    <name evidence="7 9" type="primary">ribH</name>
    <name evidence="9" type="ORF">NWE73_04895</name>
</gene>
<dbReference type="EC" id="2.5.1.78" evidence="3 7"/>
<dbReference type="NCBIfam" id="TIGR00114">
    <property type="entry name" value="lumazine-synth"/>
    <property type="match status" value="1"/>
</dbReference>
<feature type="active site" description="Proton donor" evidence="7">
    <location>
        <position position="76"/>
    </location>
</feature>
<dbReference type="PANTHER" id="PTHR21058:SF0">
    <property type="entry name" value="6,7-DIMETHYL-8-RIBITYLLUMAZINE SYNTHASE"/>
    <property type="match status" value="1"/>
</dbReference>
<feature type="binding site" evidence="7">
    <location>
        <begin position="45"/>
        <end position="47"/>
    </location>
    <ligand>
        <name>5-amino-6-(D-ribitylamino)uracil</name>
        <dbReference type="ChEBI" id="CHEBI:15934"/>
    </ligand>
</feature>
<proteinExistence type="inferred from homology"/>
<evidence type="ECO:0000256" key="1">
    <source>
        <dbReference type="ARBA" id="ARBA00004917"/>
    </source>
</evidence>
<keyword evidence="5 7" id="KW-0808">Transferase</keyword>
<dbReference type="InterPro" id="IPR002180">
    <property type="entry name" value="LS/RS"/>
</dbReference>
<protein>
    <recommendedName>
        <fullName evidence="3 7">6,7-dimethyl-8-ribityllumazine synthase</fullName>
        <shortName evidence="7">DMRL synthase</shortName>
        <shortName evidence="7">LS</shortName>
        <shortName evidence="7">Lumazine synthase</shortName>
        <ecNumber evidence="3 7">2.5.1.78</ecNumber>
    </recommendedName>
</protein>
<evidence type="ECO:0000313" key="9">
    <source>
        <dbReference type="EMBL" id="MDG0815691.1"/>
    </source>
</evidence>
<keyword evidence="4 7" id="KW-0686">Riboflavin biosynthesis</keyword>
<dbReference type="CDD" id="cd09209">
    <property type="entry name" value="Lumazine_synthase-I"/>
    <property type="match status" value="1"/>
</dbReference>
<dbReference type="GO" id="GO:0000906">
    <property type="term" value="F:6,7-dimethyl-8-ribityllumazine synthase activity"/>
    <property type="evidence" value="ECO:0007669"/>
    <property type="project" value="UniProtKB-EC"/>
</dbReference>
<evidence type="ECO:0000256" key="4">
    <source>
        <dbReference type="ARBA" id="ARBA00022619"/>
    </source>
</evidence>
<sequence length="186" mass="19515">MANIKVGVVTARWNNEITEKLEEGAISYLESCEGVEIFAALVPGAVELPLACQAFLDAGCDGVIALGAVIRGETSHYDYVCNSVTDGVTRLMLDYKKPIGFGVLTTENEEQALARAGGEHGNKGAEAAQVVMEMIGLTQEIPAALRTAKMMKTAPVAKAAPAKKAAKKTAPKAAAKSKKPAKKAKK</sequence>
<dbReference type="HAMAP" id="MF_00178">
    <property type="entry name" value="Lumazine_synth"/>
    <property type="match status" value="1"/>
</dbReference>
<evidence type="ECO:0000256" key="3">
    <source>
        <dbReference type="ARBA" id="ARBA00012664"/>
    </source>
</evidence>
<feature type="compositionally biased region" description="Basic residues" evidence="8">
    <location>
        <begin position="164"/>
        <end position="186"/>
    </location>
</feature>
<comment type="pathway">
    <text evidence="1 7">Cofactor biosynthesis; riboflavin biosynthesis; riboflavin from 2-hydroxy-3-oxobutyl phosphate and 5-amino-6-(D-ribitylamino)uracil: step 1/2.</text>
</comment>
<evidence type="ECO:0000256" key="5">
    <source>
        <dbReference type="ARBA" id="ARBA00022679"/>
    </source>
</evidence>
<dbReference type="InterPro" id="IPR034964">
    <property type="entry name" value="LS"/>
</dbReference>
<comment type="function">
    <text evidence="7">Catalyzes the formation of 6,7-dimethyl-8-ribityllumazine by condensation of 5-amino-6-(D-ribitylamino)uracil with 3,4-dihydroxy-2-butanone 4-phosphate. This is the penultimate step in the biosynthesis of riboflavin.</text>
</comment>
<feature type="binding site" evidence="7">
    <location>
        <begin position="68"/>
        <end position="70"/>
    </location>
    <ligand>
        <name>5-amino-6-(D-ribitylamino)uracil</name>
        <dbReference type="ChEBI" id="CHEBI:15934"/>
    </ligand>
</feature>
<dbReference type="Proteomes" id="UP001152321">
    <property type="component" value="Unassembled WGS sequence"/>
</dbReference>
<evidence type="ECO:0000313" key="10">
    <source>
        <dbReference type="Proteomes" id="UP001152321"/>
    </source>
</evidence>
<dbReference type="Gene3D" id="3.40.50.960">
    <property type="entry name" value="Lumazine/riboflavin synthase"/>
    <property type="match status" value="1"/>
</dbReference>
<feature type="binding site" evidence="7">
    <location>
        <position position="101"/>
    </location>
    <ligand>
        <name>5-amino-6-(D-ribitylamino)uracil</name>
        <dbReference type="ChEBI" id="CHEBI:15934"/>
    </ligand>
</feature>
<feature type="binding site" evidence="7">
    <location>
        <position position="115"/>
    </location>
    <ligand>
        <name>(2S)-2-hydroxy-3-oxobutyl phosphate</name>
        <dbReference type="ChEBI" id="CHEBI:58830"/>
    </ligand>
</feature>
<evidence type="ECO:0000256" key="2">
    <source>
        <dbReference type="ARBA" id="ARBA00007424"/>
    </source>
</evidence>
<comment type="caution">
    <text evidence="9">The sequence shown here is derived from an EMBL/GenBank/DDBJ whole genome shotgun (WGS) entry which is preliminary data.</text>
</comment>
<comment type="similarity">
    <text evidence="2 7">Belongs to the DMRL synthase family.</text>
</comment>
<evidence type="ECO:0000256" key="6">
    <source>
        <dbReference type="ARBA" id="ARBA00048785"/>
    </source>
</evidence>
<reference evidence="9" key="1">
    <citation type="submission" date="2022-08" db="EMBL/GenBank/DDBJ databases">
        <title>Novel Bdellovibrio Species Isolated from Svalbard: Designation Bdellovibrio svalbardensis.</title>
        <authorList>
            <person name="Mitchell R.J."/>
            <person name="Choi S.Y."/>
        </authorList>
    </citation>
    <scope>NUCLEOTIDE SEQUENCE</scope>
    <source>
        <strain evidence="9">PAP01</strain>
    </source>
</reference>
<dbReference type="Pfam" id="PF00885">
    <property type="entry name" value="DMRL_synthase"/>
    <property type="match status" value="1"/>
</dbReference>
<feature type="binding site" evidence="7">
    <location>
        <begin position="73"/>
        <end position="74"/>
    </location>
    <ligand>
        <name>(2S)-2-hydroxy-3-oxobutyl phosphate</name>
        <dbReference type="ChEBI" id="CHEBI:58830"/>
    </ligand>
</feature>
<dbReference type="RefSeq" id="WP_277577164.1">
    <property type="nucleotide sequence ID" value="NZ_JANRMI010000001.1"/>
</dbReference>
<evidence type="ECO:0000256" key="8">
    <source>
        <dbReference type="SAM" id="MobiDB-lite"/>
    </source>
</evidence>
<organism evidence="9 10">
    <name type="scientific">Bdellovibrio svalbardensis</name>
    <dbReference type="NCBI Taxonomy" id="2972972"/>
    <lineage>
        <taxon>Bacteria</taxon>
        <taxon>Pseudomonadati</taxon>
        <taxon>Bdellovibrionota</taxon>
        <taxon>Bdellovibrionia</taxon>
        <taxon>Bdellovibrionales</taxon>
        <taxon>Pseudobdellovibrionaceae</taxon>
        <taxon>Bdellovibrio</taxon>
    </lineage>
</organism>
<feature type="region of interest" description="Disordered" evidence="8">
    <location>
        <begin position="156"/>
        <end position="186"/>
    </location>
</feature>
<dbReference type="InterPro" id="IPR036467">
    <property type="entry name" value="LS/RS_sf"/>
</dbReference>
<dbReference type="PANTHER" id="PTHR21058">
    <property type="entry name" value="6,7-DIMETHYL-8-RIBITYLLUMAZINE SYNTHASE DMRL SYNTHASE LUMAZINE SYNTHASE"/>
    <property type="match status" value="1"/>
</dbReference>
<accession>A0ABT6DFT2</accession>